<proteinExistence type="predicted"/>
<sequence>MAVLFDDNIQFLVIKNESEEVVEKLKRYHVVVKGDREDTRSGIAIEVTEAGKISSVFRANLNTASFEILRKSQQLKTDFKQTRQTILDHLNDVKKRVKDSAVGGRAGVKSIWWEKDKTSGEMLMNLMEPMKTKSCVLVVLNFKAVMGTELIAYLEELSHSKDLRILDLKKTVEHKDSKICDLRKKLEENEKKLNLDIDKFHKECNEKDDLLEYAKEKNEILNDKIKELQEHINDLVEQVGEMQEDEKESKNEINVVCAENDELRNLQKRYENALEKVYNENQTLIAQVTECEDEFQKASKELLVQQKLLTSEKREYLGIPSPIA</sequence>
<dbReference type="WBParaSite" id="RSKR_0000301200.1">
    <property type="protein sequence ID" value="RSKR_0000301200.1"/>
    <property type="gene ID" value="RSKR_0000301200"/>
</dbReference>
<evidence type="ECO:0000313" key="1">
    <source>
        <dbReference type="Proteomes" id="UP000095286"/>
    </source>
</evidence>
<evidence type="ECO:0000313" key="2">
    <source>
        <dbReference type="WBParaSite" id="RSKR_0000301200.1"/>
    </source>
</evidence>
<accession>A0AC35TQK4</accession>
<dbReference type="Proteomes" id="UP000095286">
    <property type="component" value="Unplaced"/>
</dbReference>
<organism evidence="1 2">
    <name type="scientific">Rhabditophanes sp. KR3021</name>
    <dbReference type="NCBI Taxonomy" id="114890"/>
    <lineage>
        <taxon>Eukaryota</taxon>
        <taxon>Metazoa</taxon>
        <taxon>Ecdysozoa</taxon>
        <taxon>Nematoda</taxon>
        <taxon>Chromadorea</taxon>
        <taxon>Rhabditida</taxon>
        <taxon>Tylenchina</taxon>
        <taxon>Panagrolaimomorpha</taxon>
        <taxon>Strongyloidoidea</taxon>
        <taxon>Alloionematidae</taxon>
        <taxon>Rhabditophanes</taxon>
    </lineage>
</organism>
<protein>
    <submittedName>
        <fullName evidence="2">SAS-6_N domain-containing protein</fullName>
    </submittedName>
</protein>
<name>A0AC35TQK4_9BILA</name>
<reference evidence="2" key="1">
    <citation type="submission" date="2016-11" db="UniProtKB">
        <authorList>
            <consortium name="WormBaseParasite"/>
        </authorList>
    </citation>
    <scope>IDENTIFICATION</scope>
    <source>
        <strain evidence="2">KR3021</strain>
    </source>
</reference>